<dbReference type="CTD" id="7014"/>
<keyword evidence="3" id="KW-0779">Telomere</keyword>
<reference evidence="10" key="1">
    <citation type="submission" date="2025-08" db="UniProtKB">
        <authorList>
            <consortium name="RefSeq"/>
        </authorList>
    </citation>
    <scope>IDENTIFICATION</scope>
</reference>
<dbReference type="GO" id="GO:0003691">
    <property type="term" value="F:double-stranded telomeric DNA binding"/>
    <property type="evidence" value="ECO:0007669"/>
    <property type="project" value="TreeGrafter"/>
</dbReference>
<dbReference type="FunFam" id="1.10.10.60:FF:000129">
    <property type="entry name" value="Telomeric repeat-binding factor 2"/>
    <property type="match status" value="1"/>
</dbReference>
<dbReference type="AlphaFoldDB" id="A0A6J1VCV1"/>
<dbReference type="GO" id="GO:0061820">
    <property type="term" value="P:telomeric D-loop disassembly"/>
    <property type="evidence" value="ECO:0007669"/>
    <property type="project" value="TreeGrafter"/>
</dbReference>
<evidence type="ECO:0000256" key="4">
    <source>
        <dbReference type="ARBA" id="ARBA00023125"/>
    </source>
</evidence>
<sequence>MGNIMIQADVSLEKIRYHPSISNMLDCMHSSARKLIAKPLVTLEVQSSECEEIPPSILPPGSRKAKQAPFSVLQEKESWSDEDEIFMDQQSEWSVGTDISGTKKKWTLEESAWIKEGVEKFGEGNWKTISQNYPFKDRTSVMIKDRWRTMKKLGLN</sequence>
<dbReference type="CDD" id="cd11660">
    <property type="entry name" value="SANT_TRF"/>
    <property type="match status" value="1"/>
</dbReference>
<dbReference type="Gene3D" id="1.10.10.60">
    <property type="entry name" value="Homeodomain-like"/>
    <property type="match status" value="1"/>
</dbReference>
<evidence type="ECO:0000256" key="2">
    <source>
        <dbReference type="ARBA" id="ARBA00022454"/>
    </source>
</evidence>
<evidence type="ECO:0000256" key="1">
    <source>
        <dbReference type="ARBA" id="ARBA00004574"/>
    </source>
</evidence>
<dbReference type="GO" id="GO:0031627">
    <property type="term" value="P:telomeric loop formation"/>
    <property type="evidence" value="ECO:0007669"/>
    <property type="project" value="TreeGrafter"/>
</dbReference>
<dbReference type="GO" id="GO:0031848">
    <property type="term" value="P:protection from non-homologous end joining at telomere"/>
    <property type="evidence" value="ECO:0007669"/>
    <property type="project" value="InterPro"/>
</dbReference>
<dbReference type="GO" id="GO:0098505">
    <property type="term" value="F:G-rich strand telomeric DNA binding"/>
    <property type="evidence" value="ECO:0007669"/>
    <property type="project" value="TreeGrafter"/>
</dbReference>
<dbReference type="InterPro" id="IPR009057">
    <property type="entry name" value="Homeodomain-like_sf"/>
</dbReference>
<dbReference type="PANTHER" id="PTHR46833:SF1">
    <property type="entry name" value="TELOMERIC REPEAT-BINDING FACTOR 2"/>
    <property type="match status" value="1"/>
</dbReference>
<dbReference type="Pfam" id="PF00249">
    <property type="entry name" value="Myb_DNA-binding"/>
    <property type="match status" value="1"/>
</dbReference>
<evidence type="ECO:0000313" key="10">
    <source>
        <dbReference type="RefSeq" id="XP_026540620.1"/>
    </source>
</evidence>
<evidence type="ECO:0000256" key="3">
    <source>
        <dbReference type="ARBA" id="ARBA00022895"/>
    </source>
</evidence>
<organism evidence="9 10">
    <name type="scientific">Notechis scutatus</name>
    <name type="common">mainland tiger snake</name>
    <dbReference type="NCBI Taxonomy" id="8663"/>
    <lineage>
        <taxon>Eukaryota</taxon>
        <taxon>Metazoa</taxon>
        <taxon>Chordata</taxon>
        <taxon>Craniata</taxon>
        <taxon>Vertebrata</taxon>
        <taxon>Euteleostomi</taxon>
        <taxon>Lepidosauria</taxon>
        <taxon>Squamata</taxon>
        <taxon>Bifurcata</taxon>
        <taxon>Unidentata</taxon>
        <taxon>Episquamata</taxon>
        <taxon>Toxicofera</taxon>
        <taxon>Serpentes</taxon>
        <taxon>Colubroidea</taxon>
        <taxon>Elapidae</taxon>
        <taxon>Hydrophiinae</taxon>
        <taxon>Notechis</taxon>
    </lineage>
</organism>
<evidence type="ECO:0000256" key="6">
    <source>
        <dbReference type="ARBA" id="ARBA00023306"/>
    </source>
</evidence>
<protein>
    <submittedName>
        <fullName evidence="10">Telomeric repeat-binding factor 2</fullName>
    </submittedName>
</protein>
<feature type="domain" description="HTH myb-type" evidence="8">
    <location>
        <begin position="103"/>
        <end position="155"/>
    </location>
</feature>
<dbReference type="GO" id="GO:0070198">
    <property type="term" value="P:protein localization to chromosome, telomeric region"/>
    <property type="evidence" value="ECO:0007669"/>
    <property type="project" value="TreeGrafter"/>
</dbReference>
<dbReference type="GO" id="GO:0032208">
    <property type="term" value="P:negative regulation of telomere maintenance via recombination"/>
    <property type="evidence" value="ECO:0007669"/>
    <property type="project" value="TreeGrafter"/>
</dbReference>
<dbReference type="InterPro" id="IPR017930">
    <property type="entry name" value="Myb_dom"/>
</dbReference>
<dbReference type="KEGG" id="nss:113423435"/>
<keyword evidence="4" id="KW-0238">DNA-binding</keyword>
<dbReference type="Proteomes" id="UP000504612">
    <property type="component" value="Unplaced"/>
</dbReference>
<keyword evidence="2" id="KW-0158">Chromosome</keyword>
<dbReference type="PROSITE" id="PS50090">
    <property type="entry name" value="MYB_LIKE"/>
    <property type="match status" value="1"/>
</dbReference>
<dbReference type="SUPFAM" id="SSF46689">
    <property type="entry name" value="Homeodomain-like"/>
    <property type="match status" value="1"/>
</dbReference>
<dbReference type="InterPro" id="IPR001005">
    <property type="entry name" value="SANT/Myb"/>
</dbReference>
<comment type="subcellular location">
    <subcellularLocation>
        <location evidence="1">Chromosome</location>
        <location evidence="1">Telomere</location>
    </subcellularLocation>
</comment>
<dbReference type="GO" id="GO:0032210">
    <property type="term" value="P:regulation of telomere maintenance via telomerase"/>
    <property type="evidence" value="ECO:0007669"/>
    <property type="project" value="TreeGrafter"/>
</dbReference>
<dbReference type="GO" id="GO:1905839">
    <property type="term" value="P:negative regulation of telomeric D-loop disassembly"/>
    <property type="evidence" value="ECO:0007669"/>
    <property type="project" value="TreeGrafter"/>
</dbReference>
<keyword evidence="6" id="KW-0131">Cell cycle</keyword>
<dbReference type="GO" id="GO:0005654">
    <property type="term" value="C:nucleoplasm"/>
    <property type="evidence" value="ECO:0007669"/>
    <property type="project" value="UniProtKB-ARBA"/>
</dbReference>
<keyword evidence="5" id="KW-0539">Nucleus</keyword>
<dbReference type="SMART" id="SM00717">
    <property type="entry name" value="SANT"/>
    <property type="match status" value="1"/>
</dbReference>
<name>A0A6J1VCV1_9SAUR</name>
<evidence type="ECO:0000256" key="5">
    <source>
        <dbReference type="ARBA" id="ARBA00023242"/>
    </source>
</evidence>
<dbReference type="PANTHER" id="PTHR46833">
    <property type="entry name" value="TELOMERIC REPEAT-BINDING FACTOR 2 TERF2"/>
    <property type="match status" value="1"/>
</dbReference>
<evidence type="ECO:0000259" key="8">
    <source>
        <dbReference type="PROSITE" id="PS51294"/>
    </source>
</evidence>
<proteinExistence type="predicted"/>
<evidence type="ECO:0000313" key="9">
    <source>
        <dbReference type="Proteomes" id="UP000504612"/>
    </source>
</evidence>
<evidence type="ECO:0000259" key="7">
    <source>
        <dbReference type="PROSITE" id="PS50090"/>
    </source>
</evidence>
<dbReference type="GO" id="GO:0003720">
    <property type="term" value="F:telomerase activity"/>
    <property type="evidence" value="ECO:0007669"/>
    <property type="project" value="TreeGrafter"/>
</dbReference>
<feature type="domain" description="Myb-like" evidence="7">
    <location>
        <begin position="103"/>
        <end position="151"/>
    </location>
</feature>
<dbReference type="InterPro" id="IPR030657">
    <property type="entry name" value="TERF2"/>
</dbReference>
<gene>
    <name evidence="10" type="primary">TERF2</name>
</gene>
<dbReference type="GeneID" id="113423435"/>
<dbReference type="RefSeq" id="XP_026540620.1">
    <property type="nucleotide sequence ID" value="XM_026684835.1"/>
</dbReference>
<dbReference type="GO" id="GO:0070187">
    <property type="term" value="C:shelterin complex"/>
    <property type="evidence" value="ECO:0007669"/>
    <property type="project" value="TreeGrafter"/>
</dbReference>
<dbReference type="PROSITE" id="PS51294">
    <property type="entry name" value="HTH_MYB"/>
    <property type="match status" value="1"/>
</dbReference>
<accession>A0A6J1VCV1</accession>
<keyword evidence="9" id="KW-1185">Reference proteome</keyword>